<evidence type="ECO:0000313" key="2">
    <source>
        <dbReference type="EMBL" id="QTA82116.1"/>
    </source>
</evidence>
<reference evidence="2" key="1">
    <citation type="journal article" date="2021" name="Microb. Physiol.">
        <title>Proteogenomic Insights into the Physiology of Marine, Sulfate-Reducing, Filamentous Desulfonema limicola and Desulfonema magnum.</title>
        <authorList>
            <person name="Schnaars V."/>
            <person name="Wohlbrand L."/>
            <person name="Scheve S."/>
            <person name="Hinrichs C."/>
            <person name="Reinhardt R."/>
            <person name="Rabus R."/>
        </authorList>
    </citation>
    <scope>NUCLEOTIDE SEQUENCE</scope>
    <source>
        <strain evidence="2">5ac10</strain>
    </source>
</reference>
<dbReference type="Proteomes" id="UP000663720">
    <property type="component" value="Chromosome"/>
</dbReference>
<name>A0A975BB48_9BACT</name>
<dbReference type="RefSeq" id="WP_207688079.1">
    <property type="nucleotide sequence ID" value="NZ_CP061799.1"/>
</dbReference>
<keyword evidence="3" id="KW-1185">Reference proteome</keyword>
<dbReference type="AlphaFoldDB" id="A0A975BB48"/>
<proteinExistence type="predicted"/>
<dbReference type="EMBL" id="CP061799">
    <property type="protein sequence ID" value="QTA82116.1"/>
    <property type="molecule type" value="Genomic_DNA"/>
</dbReference>
<organism evidence="2 3">
    <name type="scientific">Desulfonema limicola</name>
    <dbReference type="NCBI Taxonomy" id="45656"/>
    <lineage>
        <taxon>Bacteria</taxon>
        <taxon>Pseudomonadati</taxon>
        <taxon>Thermodesulfobacteriota</taxon>
        <taxon>Desulfobacteria</taxon>
        <taxon>Desulfobacterales</taxon>
        <taxon>Desulfococcaceae</taxon>
        <taxon>Desulfonema</taxon>
    </lineage>
</organism>
<evidence type="ECO:0000313" key="3">
    <source>
        <dbReference type="Proteomes" id="UP000663720"/>
    </source>
</evidence>
<dbReference type="KEGG" id="dli:dnl_44830"/>
<feature type="compositionally biased region" description="Basic and acidic residues" evidence="1">
    <location>
        <begin position="20"/>
        <end position="31"/>
    </location>
</feature>
<accession>A0A975BB48</accession>
<evidence type="ECO:0000256" key="1">
    <source>
        <dbReference type="SAM" id="MobiDB-lite"/>
    </source>
</evidence>
<gene>
    <name evidence="2" type="ORF">dnl_44830</name>
</gene>
<feature type="region of interest" description="Disordered" evidence="1">
    <location>
        <begin position="20"/>
        <end position="40"/>
    </location>
</feature>
<protein>
    <submittedName>
        <fullName evidence="2">Uncharacterized protein</fullName>
    </submittedName>
</protein>
<sequence length="55" mass="6448">MDAGKRNEIEAKLRKMLELDSKSKSSSENRNQKQAVCNVIRRRKGEQDKRIFVLD</sequence>